<accession>A0A4Z2D3R8</accession>
<feature type="signal peptide" evidence="1">
    <location>
        <begin position="1"/>
        <end position="18"/>
    </location>
</feature>
<evidence type="ECO:0000313" key="3">
    <source>
        <dbReference type="Proteomes" id="UP000311919"/>
    </source>
</evidence>
<proteinExistence type="predicted"/>
<dbReference type="EMBL" id="SKCS01000338">
    <property type="protein sequence ID" value="TNN10820.1"/>
    <property type="molecule type" value="Genomic_DNA"/>
</dbReference>
<reference evidence="2 3" key="1">
    <citation type="submission" date="2019-03" db="EMBL/GenBank/DDBJ databases">
        <title>An improved genome assembly of the fluke Schistosoma japonicum.</title>
        <authorList>
            <person name="Hu W."/>
            <person name="Luo F."/>
            <person name="Yin M."/>
            <person name="Mo X."/>
            <person name="Sun C."/>
            <person name="Wu Q."/>
            <person name="Zhu B."/>
            <person name="Xiang M."/>
            <person name="Wang J."/>
            <person name="Wang Y."/>
            <person name="Zhang T."/>
            <person name="Xu B."/>
            <person name="Zheng H."/>
            <person name="Feng Z."/>
        </authorList>
    </citation>
    <scope>NUCLEOTIDE SEQUENCE [LARGE SCALE GENOMIC DNA]</scope>
    <source>
        <strain evidence="2">HuSjv2</strain>
        <tissue evidence="2">Worms</tissue>
    </source>
</reference>
<evidence type="ECO:0000313" key="2">
    <source>
        <dbReference type="EMBL" id="TNN10820.1"/>
    </source>
</evidence>
<keyword evidence="1" id="KW-0732">Signal</keyword>
<feature type="chain" id="PRO_5021422678" evidence="1">
    <location>
        <begin position="19"/>
        <end position="390"/>
    </location>
</feature>
<comment type="caution">
    <text evidence="2">The sequence shown here is derived from an EMBL/GenBank/DDBJ whole genome shotgun (WGS) entry which is preliminary data.</text>
</comment>
<gene>
    <name evidence="2" type="ORF">EWB00_005081</name>
</gene>
<organism evidence="2 3">
    <name type="scientific">Schistosoma japonicum</name>
    <name type="common">Blood fluke</name>
    <dbReference type="NCBI Taxonomy" id="6182"/>
    <lineage>
        <taxon>Eukaryota</taxon>
        <taxon>Metazoa</taxon>
        <taxon>Spiralia</taxon>
        <taxon>Lophotrochozoa</taxon>
        <taxon>Platyhelminthes</taxon>
        <taxon>Trematoda</taxon>
        <taxon>Digenea</taxon>
        <taxon>Strigeidida</taxon>
        <taxon>Schistosomatoidea</taxon>
        <taxon>Schistosomatidae</taxon>
        <taxon>Schistosoma</taxon>
    </lineage>
</organism>
<protein>
    <submittedName>
        <fullName evidence="2">Endoglin antigen</fullName>
    </submittedName>
</protein>
<name>A0A4Z2D3R8_SCHJA</name>
<dbReference type="STRING" id="6182.A0A4Z2D3R8"/>
<sequence>MSGNYYILLLNMLIMLNADEFHVVSPGPCLQEGDAYCMRRVANSMCSIEKNECFCKSGYVSIQENYGITCKTLLTNLKCQVDSDCIHVINSACHPGAGYCACPGGTIYVSQDNACRQLTENNQNAFCLKCRQANGVCYVYSSELLNSYEFNRYQRYEYKNNVLMPINSHSNVMFEEIMKYSINEENYGCSCPHNTGMLASFSIHHLINVNHSHLQKLQLSTSTFNKLDENTTSLVQQLIQQHLPQWYFCKAMMVDIWEYCNDIDLLCRSKNARCIKTDNGTDLIQFSCQCLPGYIPVYQKHLNYYECYSFAFILKRQVSLIMAVHSCYDNNTGDLYTGYLTVVTNQEYRNHEVDLLFQFTCKTNNDVPHRVPGHVYESLIYESVNMASSH</sequence>
<dbReference type="AlphaFoldDB" id="A0A4Z2D3R8"/>
<dbReference type="Proteomes" id="UP000311919">
    <property type="component" value="Unassembled WGS sequence"/>
</dbReference>
<keyword evidence="3" id="KW-1185">Reference proteome</keyword>
<dbReference type="OrthoDB" id="6258424at2759"/>
<evidence type="ECO:0000256" key="1">
    <source>
        <dbReference type="SAM" id="SignalP"/>
    </source>
</evidence>